<dbReference type="PIRSF" id="PIRSF018266">
    <property type="entry name" value="FecR"/>
    <property type="match status" value="1"/>
</dbReference>
<comment type="caution">
    <text evidence="4">The sequence shown here is derived from an EMBL/GenBank/DDBJ whole genome shotgun (WGS) entry which is preliminary data.</text>
</comment>
<dbReference type="PANTHER" id="PTHR30273:SF2">
    <property type="entry name" value="PROTEIN FECR"/>
    <property type="match status" value="1"/>
</dbReference>
<feature type="domain" description="Protein FecR C-terminal" evidence="3">
    <location>
        <begin position="316"/>
        <end position="380"/>
    </location>
</feature>
<dbReference type="AlphaFoldDB" id="A0A512RMX9"/>
<evidence type="ECO:0000313" key="5">
    <source>
        <dbReference type="Proteomes" id="UP000321436"/>
    </source>
</evidence>
<evidence type="ECO:0000259" key="2">
    <source>
        <dbReference type="Pfam" id="PF04773"/>
    </source>
</evidence>
<reference evidence="4 5" key="1">
    <citation type="submission" date="2019-07" db="EMBL/GenBank/DDBJ databases">
        <title>Whole genome shotgun sequence of Chitinophaga cymbidii NBRC 109752.</title>
        <authorList>
            <person name="Hosoyama A."/>
            <person name="Uohara A."/>
            <person name="Ohji S."/>
            <person name="Ichikawa N."/>
        </authorList>
    </citation>
    <scope>NUCLEOTIDE SEQUENCE [LARGE SCALE GENOMIC DNA]</scope>
    <source>
        <strain evidence="4 5">NBRC 109752</strain>
    </source>
</reference>
<dbReference type="InterPro" id="IPR032508">
    <property type="entry name" value="FecR_C"/>
</dbReference>
<dbReference type="Gene3D" id="2.60.120.1440">
    <property type="match status" value="1"/>
</dbReference>
<evidence type="ECO:0008006" key="6">
    <source>
        <dbReference type="Google" id="ProtNLM"/>
    </source>
</evidence>
<dbReference type="Gene3D" id="3.55.50.30">
    <property type="match status" value="1"/>
</dbReference>
<keyword evidence="1" id="KW-1133">Transmembrane helix</keyword>
<dbReference type="PANTHER" id="PTHR30273">
    <property type="entry name" value="PERIPLASMIC SIGNAL SENSOR AND SIGMA FACTOR ACTIVATOR FECR-RELATED"/>
    <property type="match status" value="1"/>
</dbReference>
<keyword evidence="1" id="KW-0812">Transmembrane</keyword>
<dbReference type="GO" id="GO:0016989">
    <property type="term" value="F:sigma factor antagonist activity"/>
    <property type="evidence" value="ECO:0007669"/>
    <property type="project" value="TreeGrafter"/>
</dbReference>
<protein>
    <recommendedName>
        <fullName evidence="6">Iron dicitrate transporter FecR</fullName>
    </recommendedName>
</protein>
<proteinExistence type="predicted"/>
<organism evidence="4 5">
    <name type="scientific">Chitinophaga cymbidii</name>
    <dbReference type="NCBI Taxonomy" id="1096750"/>
    <lineage>
        <taxon>Bacteria</taxon>
        <taxon>Pseudomonadati</taxon>
        <taxon>Bacteroidota</taxon>
        <taxon>Chitinophagia</taxon>
        <taxon>Chitinophagales</taxon>
        <taxon>Chitinophagaceae</taxon>
        <taxon>Chitinophaga</taxon>
    </lineage>
</organism>
<dbReference type="InterPro" id="IPR012373">
    <property type="entry name" value="Ferrdict_sens_TM"/>
</dbReference>
<gene>
    <name evidence="4" type="ORF">CCY01nite_32930</name>
</gene>
<dbReference type="InterPro" id="IPR006860">
    <property type="entry name" value="FecR"/>
</dbReference>
<evidence type="ECO:0000256" key="1">
    <source>
        <dbReference type="SAM" id="Phobius"/>
    </source>
</evidence>
<feature type="domain" description="FecR protein" evidence="2">
    <location>
        <begin position="182"/>
        <end position="276"/>
    </location>
</feature>
<dbReference type="Proteomes" id="UP000321436">
    <property type="component" value="Unassembled WGS sequence"/>
</dbReference>
<evidence type="ECO:0000313" key="4">
    <source>
        <dbReference type="EMBL" id="GEP97033.1"/>
    </source>
</evidence>
<dbReference type="Pfam" id="PF16344">
    <property type="entry name" value="FecR_C"/>
    <property type="match status" value="1"/>
</dbReference>
<sequence>MTLYQIVRLMQNNSTNERYQELARKRLSGAISPEEAGELAEWLARDDGHPLEVPPEVAEDFARHEKKIRAGIEKRIGRKSPVVRALRLTAAAAAVLLIITSGYWYFQSGKPVHPPAITVKSNDRLPGGNKAVLTLGNGRQIVLDSAAVGTLYNQGGIQAVKLDSGCLAFNQDVSASPLQFHTLSTPVGGQYRIVLEDGTGVWLNAASSLRFPSSFMGNERVVEITGEAYFEVAKDVSRPFRVNFNGNTVEVLGTHFNIMAYPDEEKSKVTLLEGKVAVSNPAGRRLLQPGMQALIGSTISTRRANVEDAVAWKNGYFIFDNEDIHSIVRKLARWYDVKPAYQGDLTGLTFSGTISRYENVSGVLSMLELTESVRFELTNDALRVSR</sequence>
<feature type="transmembrane region" description="Helical" evidence="1">
    <location>
        <begin position="85"/>
        <end position="106"/>
    </location>
</feature>
<name>A0A512RMX9_9BACT</name>
<dbReference type="Pfam" id="PF04773">
    <property type="entry name" value="FecR"/>
    <property type="match status" value="1"/>
</dbReference>
<keyword evidence="5" id="KW-1185">Reference proteome</keyword>
<keyword evidence="1" id="KW-0472">Membrane</keyword>
<accession>A0A512RMX9</accession>
<dbReference type="EMBL" id="BKAU01000004">
    <property type="protein sequence ID" value="GEP97033.1"/>
    <property type="molecule type" value="Genomic_DNA"/>
</dbReference>
<evidence type="ECO:0000259" key="3">
    <source>
        <dbReference type="Pfam" id="PF16344"/>
    </source>
</evidence>